<protein>
    <submittedName>
        <fullName evidence="2">Uncharacterized protein</fullName>
    </submittedName>
</protein>
<accession>A0A5J4TGS9</accession>
<evidence type="ECO:0000313" key="2">
    <source>
        <dbReference type="EMBL" id="KAA6357003.1"/>
    </source>
</evidence>
<evidence type="ECO:0000256" key="1">
    <source>
        <dbReference type="SAM" id="Coils"/>
    </source>
</evidence>
<dbReference type="EMBL" id="SNRW01032063">
    <property type="protein sequence ID" value="KAA6357003.1"/>
    <property type="molecule type" value="Genomic_DNA"/>
</dbReference>
<evidence type="ECO:0000313" key="3">
    <source>
        <dbReference type="Proteomes" id="UP000324800"/>
    </source>
</evidence>
<feature type="coiled-coil region" evidence="1">
    <location>
        <begin position="6"/>
        <end position="37"/>
    </location>
</feature>
<sequence>VEVDVVVVEEEECNDAYDDIEESEDKEEDEDEQLELDIPLLFGYNDQKPKIV</sequence>
<dbReference type="Proteomes" id="UP000324800">
    <property type="component" value="Unassembled WGS sequence"/>
</dbReference>
<organism evidence="2 3">
    <name type="scientific">Streblomastix strix</name>
    <dbReference type="NCBI Taxonomy" id="222440"/>
    <lineage>
        <taxon>Eukaryota</taxon>
        <taxon>Metamonada</taxon>
        <taxon>Preaxostyla</taxon>
        <taxon>Oxymonadida</taxon>
        <taxon>Streblomastigidae</taxon>
        <taxon>Streblomastix</taxon>
    </lineage>
</organism>
<comment type="caution">
    <text evidence="2">The sequence shown here is derived from an EMBL/GenBank/DDBJ whole genome shotgun (WGS) entry which is preliminary data.</text>
</comment>
<feature type="non-terminal residue" evidence="2">
    <location>
        <position position="1"/>
    </location>
</feature>
<dbReference type="AlphaFoldDB" id="A0A5J4TGS9"/>
<name>A0A5J4TGS9_9EUKA</name>
<gene>
    <name evidence="2" type="ORF">EZS28_047470</name>
</gene>
<keyword evidence="1" id="KW-0175">Coiled coil</keyword>
<proteinExistence type="predicted"/>
<reference evidence="2 3" key="1">
    <citation type="submission" date="2019-03" db="EMBL/GenBank/DDBJ databases">
        <title>Single cell metagenomics reveals metabolic interactions within the superorganism composed of flagellate Streblomastix strix and complex community of Bacteroidetes bacteria on its surface.</title>
        <authorList>
            <person name="Treitli S.C."/>
            <person name="Kolisko M."/>
            <person name="Husnik F."/>
            <person name="Keeling P."/>
            <person name="Hampl V."/>
        </authorList>
    </citation>
    <scope>NUCLEOTIDE SEQUENCE [LARGE SCALE GENOMIC DNA]</scope>
    <source>
        <strain evidence="2">ST1C</strain>
    </source>
</reference>